<feature type="compositionally biased region" description="Basic and acidic residues" evidence="1">
    <location>
        <begin position="10"/>
        <end position="20"/>
    </location>
</feature>
<dbReference type="Proteomes" id="UP001551658">
    <property type="component" value="Unassembled WGS sequence"/>
</dbReference>
<comment type="caution">
    <text evidence="2">The sequence shown here is derived from an EMBL/GenBank/DDBJ whole genome shotgun (WGS) entry which is preliminary data.</text>
</comment>
<protein>
    <submittedName>
        <fullName evidence="2">Uncharacterized protein</fullName>
    </submittedName>
</protein>
<organism evidence="2 3">
    <name type="scientific">Nocardia fusca</name>
    <dbReference type="NCBI Taxonomy" id="941183"/>
    <lineage>
        <taxon>Bacteria</taxon>
        <taxon>Bacillati</taxon>
        <taxon>Actinomycetota</taxon>
        <taxon>Actinomycetes</taxon>
        <taxon>Mycobacteriales</taxon>
        <taxon>Nocardiaceae</taxon>
        <taxon>Nocardia</taxon>
    </lineage>
</organism>
<evidence type="ECO:0000313" key="2">
    <source>
        <dbReference type="EMBL" id="MEV0367569.1"/>
    </source>
</evidence>
<feature type="region of interest" description="Disordered" evidence="1">
    <location>
        <begin position="1"/>
        <end position="20"/>
    </location>
</feature>
<dbReference type="EMBL" id="JBFAIH010000031">
    <property type="protein sequence ID" value="MEV0367569.1"/>
    <property type="molecule type" value="Genomic_DNA"/>
</dbReference>
<proteinExistence type="predicted"/>
<keyword evidence="3" id="KW-1185">Reference proteome</keyword>
<dbReference type="RefSeq" id="WP_357987342.1">
    <property type="nucleotide sequence ID" value="NZ_JBFAIH010000031.1"/>
</dbReference>
<accession>A0ABV3FIN4</accession>
<name>A0ABV3FIN4_9NOCA</name>
<sequence length="70" mass="7960">MSDSQSNGTARHELPRYADGRRVPMDELDMIAKAFGFHHARHMDEVCAQRDAQRAQRRAAKVRPVVKKAS</sequence>
<reference evidence="2 3" key="1">
    <citation type="submission" date="2024-06" db="EMBL/GenBank/DDBJ databases">
        <title>The Natural Products Discovery Center: Release of the First 8490 Sequenced Strains for Exploring Actinobacteria Biosynthetic Diversity.</title>
        <authorList>
            <person name="Kalkreuter E."/>
            <person name="Kautsar S.A."/>
            <person name="Yang D."/>
            <person name="Bader C.D."/>
            <person name="Teijaro C.N."/>
            <person name="Fluegel L."/>
            <person name="Davis C.M."/>
            <person name="Simpson J.R."/>
            <person name="Lauterbach L."/>
            <person name="Steele A.D."/>
            <person name="Gui C."/>
            <person name="Meng S."/>
            <person name="Li G."/>
            <person name="Viehrig K."/>
            <person name="Ye F."/>
            <person name="Su P."/>
            <person name="Kiefer A.F."/>
            <person name="Nichols A."/>
            <person name="Cepeda A.J."/>
            <person name="Yan W."/>
            <person name="Fan B."/>
            <person name="Jiang Y."/>
            <person name="Adhikari A."/>
            <person name="Zheng C.-J."/>
            <person name="Schuster L."/>
            <person name="Cowan T.M."/>
            <person name="Smanski M.J."/>
            <person name="Chevrette M.G."/>
            <person name="De Carvalho L.P.S."/>
            <person name="Shen B."/>
        </authorList>
    </citation>
    <scope>NUCLEOTIDE SEQUENCE [LARGE SCALE GENOMIC DNA]</scope>
    <source>
        <strain evidence="2 3">NPDC050671</strain>
    </source>
</reference>
<gene>
    <name evidence="2" type="ORF">AB0H72_33270</name>
</gene>
<evidence type="ECO:0000313" key="3">
    <source>
        <dbReference type="Proteomes" id="UP001551658"/>
    </source>
</evidence>
<evidence type="ECO:0000256" key="1">
    <source>
        <dbReference type="SAM" id="MobiDB-lite"/>
    </source>
</evidence>